<evidence type="ECO:0000313" key="1">
    <source>
        <dbReference type="EMBL" id="XFO73766.1"/>
    </source>
</evidence>
<dbReference type="Proteomes" id="UP000216052">
    <property type="component" value="Chromosome"/>
</dbReference>
<accession>A0ABZ3J7A3</accession>
<keyword evidence="2" id="KW-1185">Reference proteome</keyword>
<proteinExistence type="predicted"/>
<gene>
    <name evidence="1" type="ORF">SPACI_038730</name>
</gene>
<dbReference type="EMBL" id="CP155571">
    <property type="protein sequence ID" value="XFO73766.1"/>
    <property type="molecule type" value="Genomic_DNA"/>
</dbReference>
<organism evidence="1 2">
    <name type="scientific">Sporomusa acidovorans (strain ATCC 49682 / DSM 3132 / Mol)</name>
    <dbReference type="NCBI Taxonomy" id="1123286"/>
    <lineage>
        <taxon>Bacteria</taxon>
        <taxon>Bacillati</taxon>
        <taxon>Bacillota</taxon>
        <taxon>Negativicutes</taxon>
        <taxon>Selenomonadales</taxon>
        <taxon>Sporomusaceae</taxon>
        <taxon>Sporomusa</taxon>
    </lineage>
</organism>
<dbReference type="RefSeq" id="WP_093796053.1">
    <property type="nucleotide sequence ID" value="NZ_CP155571.1"/>
</dbReference>
<reference evidence="1" key="1">
    <citation type="submission" date="2024-05" db="EMBL/GenBank/DDBJ databases">
        <title>Isolation and characterization of Sporomusa carbonis sp. nov., a carboxydotrophic hydrogenogen in the genus of Sporomusa isolated from a charcoal burning pile.</title>
        <authorList>
            <person name="Boeer T."/>
            <person name="Rosenbaum F."/>
            <person name="Eysell L."/>
            <person name="Mueller V."/>
            <person name="Daniel R."/>
            <person name="Poehlein A."/>
        </authorList>
    </citation>
    <scope>NUCLEOTIDE SEQUENCE [LARGE SCALE GENOMIC DNA]</scope>
    <source>
        <strain evidence="1">DSM 3132</strain>
    </source>
</reference>
<sequence length="218" mass="24155">MNKGLLASIVAGTIFISGMVSPFIVQADENKGQPLNRPGIQQSHVDPDQAAQKLSDVFRVSKEDVLKYTQSGVHYRDLYRASFLAKAGGKSLQEVMQAKTATNSWKDVAQALGITREAMKSTRWDIAATNMETKLSIAKQTSMKFLQQGYHPRDIAVANELAKNTNKPIADVLGLKKINNTWSEVATSLGIDQNIFKQDMSHVKTAFPHRGHHHKQVQ</sequence>
<name>A0ABZ3J7A3_SPOA4</name>
<evidence type="ECO:0000313" key="2">
    <source>
        <dbReference type="Proteomes" id="UP000216052"/>
    </source>
</evidence>
<protein>
    <submittedName>
        <fullName evidence="1">Uncharacterized protein</fullName>
    </submittedName>
</protein>